<accession>A0A0F9E2I8</accession>
<keyword evidence="1" id="KW-0472">Membrane</keyword>
<proteinExistence type="predicted"/>
<organism evidence="2">
    <name type="scientific">marine sediment metagenome</name>
    <dbReference type="NCBI Taxonomy" id="412755"/>
    <lineage>
        <taxon>unclassified sequences</taxon>
        <taxon>metagenomes</taxon>
        <taxon>ecological metagenomes</taxon>
    </lineage>
</organism>
<protein>
    <submittedName>
        <fullName evidence="2">Uncharacterized protein</fullName>
    </submittedName>
</protein>
<reference evidence="2" key="1">
    <citation type="journal article" date="2015" name="Nature">
        <title>Complex archaea that bridge the gap between prokaryotes and eukaryotes.</title>
        <authorList>
            <person name="Spang A."/>
            <person name="Saw J.H."/>
            <person name="Jorgensen S.L."/>
            <person name="Zaremba-Niedzwiedzka K."/>
            <person name="Martijn J."/>
            <person name="Lind A.E."/>
            <person name="van Eijk R."/>
            <person name="Schleper C."/>
            <person name="Guy L."/>
            <person name="Ettema T.J."/>
        </authorList>
    </citation>
    <scope>NUCLEOTIDE SEQUENCE</scope>
</reference>
<evidence type="ECO:0000313" key="2">
    <source>
        <dbReference type="EMBL" id="KKL60311.1"/>
    </source>
</evidence>
<keyword evidence="1" id="KW-1133">Transmembrane helix</keyword>
<sequence>MDWMELINEIGNIVFAVSVGSLAGFVIAWLLFVKDWRRKNW</sequence>
<dbReference type="AlphaFoldDB" id="A0A0F9E2I8"/>
<gene>
    <name evidence="2" type="ORF">LCGC14_2206580</name>
</gene>
<dbReference type="EMBL" id="LAZR01029192">
    <property type="protein sequence ID" value="KKL60311.1"/>
    <property type="molecule type" value="Genomic_DNA"/>
</dbReference>
<keyword evidence="1" id="KW-0812">Transmembrane</keyword>
<name>A0A0F9E2I8_9ZZZZ</name>
<comment type="caution">
    <text evidence="2">The sequence shown here is derived from an EMBL/GenBank/DDBJ whole genome shotgun (WGS) entry which is preliminary data.</text>
</comment>
<evidence type="ECO:0000256" key="1">
    <source>
        <dbReference type="SAM" id="Phobius"/>
    </source>
</evidence>
<feature type="transmembrane region" description="Helical" evidence="1">
    <location>
        <begin position="12"/>
        <end position="33"/>
    </location>
</feature>